<feature type="domain" description="Rhodanese" evidence="1">
    <location>
        <begin position="17"/>
        <end position="105"/>
    </location>
</feature>
<proteinExistence type="predicted"/>
<dbReference type="RefSeq" id="WP_112990947.1">
    <property type="nucleotide sequence ID" value="NZ_PTLZ01000001.1"/>
</dbReference>
<gene>
    <name evidence="2" type="ORF">EV677_0865</name>
</gene>
<evidence type="ECO:0000313" key="3">
    <source>
        <dbReference type="Proteomes" id="UP000294737"/>
    </source>
</evidence>
<evidence type="ECO:0000259" key="1">
    <source>
        <dbReference type="PROSITE" id="PS50206"/>
    </source>
</evidence>
<comment type="caution">
    <text evidence="2">The sequence shown here is derived from an EMBL/GenBank/DDBJ whole genome shotgun (WGS) entry which is preliminary data.</text>
</comment>
<dbReference type="EMBL" id="SNWF01000004">
    <property type="protein sequence ID" value="TDN94322.1"/>
    <property type="molecule type" value="Genomic_DNA"/>
</dbReference>
<dbReference type="InterPro" id="IPR036873">
    <property type="entry name" value="Rhodanese-like_dom_sf"/>
</dbReference>
<dbReference type="InterPro" id="IPR050229">
    <property type="entry name" value="GlpE_sulfurtransferase"/>
</dbReference>
<sequence length="107" mass="11704">MQHLTAPELATLLAESPGKMPVLLDVREPWEYQTCQINGSVSMPMNTIPAQLEQLDRNAAIVCICHHGARSMRVASFLESNGFGQVTNLTGGIHAWAQQVDPAMPTY</sequence>
<reference evidence="2 3" key="1">
    <citation type="submission" date="2019-03" db="EMBL/GenBank/DDBJ databases">
        <title>Genomic Encyclopedia of Type Strains, Phase IV (KMG-IV): sequencing the most valuable type-strain genomes for metagenomic binning, comparative biology and taxonomic classification.</title>
        <authorList>
            <person name="Goeker M."/>
        </authorList>
    </citation>
    <scope>NUCLEOTIDE SEQUENCE [LARGE SCALE GENOMIC DNA]</scope>
    <source>
        <strain evidence="2 3">DSM 18555</strain>
    </source>
</reference>
<evidence type="ECO:0000313" key="2">
    <source>
        <dbReference type="EMBL" id="TDN94322.1"/>
    </source>
</evidence>
<accession>A0A4R6GHB6</accession>
<dbReference type="Proteomes" id="UP000294737">
    <property type="component" value="Unassembled WGS sequence"/>
</dbReference>
<dbReference type="PANTHER" id="PTHR43031:SF17">
    <property type="entry name" value="SULFURTRANSFERASE YTWF-RELATED"/>
    <property type="match status" value="1"/>
</dbReference>
<dbReference type="OrthoDB" id="9811849at2"/>
<dbReference type="PROSITE" id="PS50206">
    <property type="entry name" value="RHODANESE_3"/>
    <property type="match status" value="1"/>
</dbReference>
<dbReference type="GO" id="GO:0016740">
    <property type="term" value="F:transferase activity"/>
    <property type="evidence" value="ECO:0007669"/>
    <property type="project" value="UniProtKB-KW"/>
</dbReference>
<name>A0A4R6GHB6_9BURK</name>
<dbReference type="AlphaFoldDB" id="A0A4R6GHB6"/>
<protein>
    <submittedName>
        <fullName evidence="2">Rhodanese-related sulfurtransferase</fullName>
    </submittedName>
</protein>
<dbReference type="PANTHER" id="PTHR43031">
    <property type="entry name" value="FAD-DEPENDENT OXIDOREDUCTASE"/>
    <property type="match status" value="1"/>
</dbReference>
<dbReference type="SMART" id="SM00450">
    <property type="entry name" value="RHOD"/>
    <property type="match status" value="1"/>
</dbReference>
<dbReference type="Pfam" id="PF00581">
    <property type="entry name" value="Rhodanese"/>
    <property type="match status" value="1"/>
</dbReference>
<dbReference type="InterPro" id="IPR001763">
    <property type="entry name" value="Rhodanese-like_dom"/>
</dbReference>
<dbReference type="SUPFAM" id="SSF52821">
    <property type="entry name" value="Rhodanese/Cell cycle control phosphatase"/>
    <property type="match status" value="1"/>
</dbReference>
<organism evidence="2 3">
    <name type="scientific">Herminiimonas fonticola</name>
    <dbReference type="NCBI Taxonomy" id="303380"/>
    <lineage>
        <taxon>Bacteria</taxon>
        <taxon>Pseudomonadati</taxon>
        <taxon>Pseudomonadota</taxon>
        <taxon>Betaproteobacteria</taxon>
        <taxon>Burkholderiales</taxon>
        <taxon>Oxalobacteraceae</taxon>
        <taxon>Herminiimonas</taxon>
    </lineage>
</organism>
<keyword evidence="2" id="KW-0808">Transferase</keyword>
<keyword evidence="3" id="KW-1185">Reference proteome</keyword>
<dbReference type="Gene3D" id="3.40.250.10">
    <property type="entry name" value="Rhodanese-like domain"/>
    <property type="match status" value="1"/>
</dbReference>